<protein>
    <submittedName>
        <fullName evidence="3">Type II deoxyribonuclease</fullName>
    </submittedName>
</protein>
<accession>A0A386H5V1</accession>
<gene>
    <name evidence="3" type="ORF">D4Z93_10475</name>
</gene>
<organism evidence="3 4">
    <name type="scientific">Clostridium fermenticellae</name>
    <dbReference type="NCBI Taxonomy" id="2068654"/>
    <lineage>
        <taxon>Bacteria</taxon>
        <taxon>Bacillati</taxon>
        <taxon>Bacillota</taxon>
        <taxon>Clostridia</taxon>
        <taxon>Eubacteriales</taxon>
        <taxon>Clostridiaceae</taxon>
        <taxon>Clostridium</taxon>
    </lineage>
</organism>
<name>A0A386H5V1_9CLOT</name>
<dbReference type="KEGG" id="cfer:D4Z93_10475"/>
<dbReference type="RefSeq" id="WP_119973348.1">
    <property type="nucleotide sequence ID" value="NZ_CP032416.1"/>
</dbReference>
<sequence length="255" mass="29469">MIEIISEPINDRFYNLVADSKSRIRLCAPYVKSEIVNNIYSDKKANVKVDFISNFSMPNFYKRSSDIEAFKTITEQEDEVSNCQILHAKIYIFDDRYSIITSANLTPSGFNRNLEYGVFINDTSLVNKTVIDFKDICNNERTGRIDARKVIDIQNILKKLPLYREIESEPYNQNTEVDSILDIDINLIKANLNSWKKTTLTISWIVLVPYFLTNNNNFNVSFYNYLSLGGLISSIGVFVLCFLLMSNRHIKYIST</sequence>
<dbReference type="Pfam" id="PF13091">
    <property type="entry name" value="PLDc_2"/>
    <property type="match status" value="1"/>
</dbReference>
<dbReference type="InterPro" id="IPR025202">
    <property type="entry name" value="PLD-like_dom"/>
</dbReference>
<dbReference type="Proteomes" id="UP000266301">
    <property type="component" value="Chromosome"/>
</dbReference>
<evidence type="ECO:0000313" key="3">
    <source>
        <dbReference type="EMBL" id="AYD40923.1"/>
    </source>
</evidence>
<evidence type="ECO:0000259" key="2">
    <source>
        <dbReference type="PROSITE" id="PS50035"/>
    </source>
</evidence>
<keyword evidence="4" id="KW-1185">Reference proteome</keyword>
<dbReference type="OrthoDB" id="9802848at2"/>
<dbReference type="PROSITE" id="PS50035">
    <property type="entry name" value="PLD"/>
    <property type="match status" value="1"/>
</dbReference>
<dbReference type="GO" id="GO:0006793">
    <property type="term" value="P:phosphorus metabolic process"/>
    <property type="evidence" value="ECO:0007669"/>
    <property type="project" value="UniProtKB-ARBA"/>
</dbReference>
<keyword evidence="1" id="KW-1133">Transmembrane helix</keyword>
<feature type="domain" description="PLD phosphodiesterase" evidence="2">
    <location>
        <begin position="82"/>
        <end position="109"/>
    </location>
</feature>
<dbReference type="SUPFAM" id="SSF56024">
    <property type="entry name" value="Phospholipase D/nuclease"/>
    <property type="match status" value="1"/>
</dbReference>
<dbReference type="EMBL" id="CP032416">
    <property type="protein sequence ID" value="AYD40923.1"/>
    <property type="molecule type" value="Genomic_DNA"/>
</dbReference>
<dbReference type="SMART" id="SM00155">
    <property type="entry name" value="PLDc"/>
    <property type="match status" value="1"/>
</dbReference>
<dbReference type="InterPro" id="IPR001736">
    <property type="entry name" value="PLipase_D/transphosphatidylase"/>
</dbReference>
<reference evidence="3 4" key="1">
    <citation type="journal article" date="2019" name="Int. J. Syst. Evol. Microbiol.">
        <title>Clostridium fermenticellae sp. nov., isolated from the mud in a fermentation cellar for the production of the Chinese liquor, baijiu.</title>
        <authorList>
            <person name="Xu P.X."/>
            <person name="Chai L.J."/>
            <person name="Qiu T."/>
            <person name="Zhang X.J."/>
            <person name="Lu Z.M."/>
            <person name="Xiao C."/>
            <person name="Wang S.T."/>
            <person name="Shen C.H."/>
            <person name="Shi J.S."/>
            <person name="Xu Z.H."/>
        </authorList>
    </citation>
    <scope>NUCLEOTIDE SEQUENCE [LARGE SCALE GENOMIC DNA]</scope>
    <source>
        <strain evidence="3 4">JN500901</strain>
    </source>
</reference>
<dbReference type="Gene3D" id="3.30.870.10">
    <property type="entry name" value="Endonuclease Chain A"/>
    <property type="match status" value="1"/>
</dbReference>
<keyword evidence="1" id="KW-0812">Transmembrane</keyword>
<proteinExistence type="predicted"/>
<dbReference type="AlphaFoldDB" id="A0A386H5V1"/>
<evidence type="ECO:0000313" key="4">
    <source>
        <dbReference type="Proteomes" id="UP000266301"/>
    </source>
</evidence>
<feature type="transmembrane region" description="Helical" evidence="1">
    <location>
        <begin position="222"/>
        <end position="245"/>
    </location>
</feature>
<dbReference type="GO" id="GO:0003824">
    <property type="term" value="F:catalytic activity"/>
    <property type="evidence" value="ECO:0007669"/>
    <property type="project" value="InterPro"/>
</dbReference>
<evidence type="ECO:0000256" key="1">
    <source>
        <dbReference type="SAM" id="Phobius"/>
    </source>
</evidence>
<keyword evidence="1" id="KW-0472">Membrane</keyword>